<proteinExistence type="predicted"/>
<organism evidence="2 3">
    <name type="scientific">Zymoseptoria brevis</name>
    <dbReference type="NCBI Taxonomy" id="1047168"/>
    <lineage>
        <taxon>Eukaryota</taxon>
        <taxon>Fungi</taxon>
        <taxon>Dikarya</taxon>
        <taxon>Ascomycota</taxon>
        <taxon>Pezizomycotina</taxon>
        <taxon>Dothideomycetes</taxon>
        <taxon>Dothideomycetidae</taxon>
        <taxon>Mycosphaerellales</taxon>
        <taxon>Mycosphaerellaceae</taxon>
        <taxon>Zymoseptoria</taxon>
    </lineage>
</organism>
<reference evidence="2 3" key="1">
    <citation type="submission" date="2015-03" db="EMBL/GenBank/DDBJ databases">
        <title>RNA-seq based gene annotation and comparative genomics of four Zymoseptoria species reveal species-specific pathogenicity related genes and transposable element activity.</title>
        <authorList>
            <person name="Grandaubert J."/>
            <person name="Bhattacharyya A."/>
            <person name="Stukenbrock E.H."/>
        </authorList>
    </citation>
    <scope>NUCLEOTIDE SEQUENCE [LARGE SCALE GENOMIC DNA]</scope>
    <source>
        <strain evidence="2 3">Zb18110</strain>
    </source>
</reference>
<keyword evidence="3" id="KW-1185">Reference proteome</keyword>
<gene>
    <name evidence="2" type="ORF">TI39_contig456g00012</name>
</gene>
<feature type="compositionally biased region" description="Acidic residues" evidence="1">
    <location>
        <begin position="15"/>
        <end position="28"/>
    </location>
</feature>
<accession>A0A0F4GNR3</accession>
<sequence length="271" mass="30929">MLGGHDDFSDYNEFSSEESFEDSSSDESYESVADVTAGIATINISDKHTRAALAGAGIGEDDFGDLLEDTVAFLEAPCPITGRKLDSAAVDEVLPFLSRMGQHIQDTVPITLTTTEPNFSLTEYFYTKMKTAVDDLKEAMETLLQLREDQRLAIEKLAGMRMPPDDIRDKDKGHPYVKAEADLKRKDEALWAFEPTIPIKKVDIFVCKEHIAKSLTPVHDKRELRVKEREASMDVSKKVLLWYEQMEWRERVIDCLLFFLEREADKIFFFE</sequence>
<dbReference type="Proteomes" id="UP000033647">
    <property type="component" value="Unassembled WGS sequence"/>
</dbReference>
<dbReference type="AlphaFoldDB" id="A0A0F4GNR3"/>
<protein>
    <submittedName>
        <fullName evidence="2">Uncharacterized protein</fullName>
    </submittedName>
</protein>
<evidence type="ECO:0000313" key="3">
    <source>
        <dbReference type="Proteomes" id="UP000033647"/>
    </source>
</evidence>
<dbReference type="EMBL" id="LAFY01000448">
    <property type="protein sequence ID" value="KJX97845.1"/>
    <property type="molecule type" value="Genomic_DNA"/>
</dbReference>
<comment type="caution">
    <text evidence="2">The sequence shown here is derived from an EMBL/GenBank/DDBJ whole genome shotgun (WGS) entry which is preliminary data.</text>
</comment>
<feature type="region of interest" description="Disordered" evidence="1">
    <location>
        <begin position="1"/>
        <end position="28"/>
    </location>
</feature>
<evidence type="ECO:0000256" key="1">
    <source>
        <dbReference type="SAM" id="MobiDB-lite"/>
    </source>
</evidence>
<evidence type="ECO:0000313" key="2">
    <source>
        <dbReference type="EMBL" id="KJX97845.1"/>
    </source>
</evidence>
<name>A0A0F4GNR3_9PEZI</name>